<accession>A0A388TLF7</accession>
<dbReference type="Proteomes" id="UP000282196">
    <property type="component" value="Unassembled WGS sequence"/>
</dbReference>
<name>A0A388TLF7_9BACT</name>
<comment type="caution">
    <text evidence="3">The sequence shown here is derived from an EMBL/GenBank/DDBJ whole genome shotgun (WGS) entry which is preliminary data.</text>
</comment>
<sequence length="2075" mass="232664">MYRYLLKIISDMQGPPSRSEITNSHVPRDNQTPINADKEIDLQWFASDTVLTKEIIAEKLNIEPNKIEKIETNDVAKLTKVFLNEGQNIQLTDNVSAVVAEPFYVDQTGSPVGKITLERGLKANQADGRIVLTDVDGETFLTDVVRIKDGVVRSELLPDTALTQKQVPAAKLSAIIQRTVGDVLNKLSNIIPDKTAVPEQAVVTQELKLSGGGTITIDLPNIQAQGDTGKVVIPKDIKDLLVVTVPGNEKPLSLLEFTATPNVAQYSFRLPDGTSNRLAIIPTAQGLRAQLLNPYTPISVSFDDKEFTVITSVKLSEKNIPEFHVKLLDADRQPLSLTAGQPTKKDNLVYDLDPSQTGGKNYQLVFDASGTPIIQVKQNGKIQDIFNNIFTIIRPNKDNSDKAVTTATTTTTTEKQPGKAVSEKVIINTAGSTQAVAVETDKTKLAALENTQDKEPGLGQSKEEKKKTSENKNEHKDEQPNQEKTPVHTEAITHRDSHDVPQIDKNTLAESNETTIDDVKLKAYKQTASALDGKTKPQMNTLIGGFGLLGRLRQGHLFSAPANHINMRAENFALHRVPAVVWFFQSRLIALGAWSARAITHPRAVLSLIAEAITIGNMPAVSIAMFYAGSLTAALPWLGGLLLMTVFLGAMEYFRRGMDGYTRLGHMVRFAGHNPLKRTATMSAHTATYLDEVFSAQTMTVRGGEIFDRDYLDRFVDTDGDARAHGKYFTLHRNKNGSVSGDFSHAVDLKDADNFMFILENAIIKIVNTQIDRAPLIARKLDIEKAISQLSEAQRNDYIKQLNRLDRKKINNYNTNLILSDKTEAQINEYEEELAKIPEGMEESRSQYEAYVKLKFELDYITKSKDKERKEEYRKQLAAFEEENKSLIELRNLAVMSRDIAKLSRAGRDEISIANRKYLDLNRELTRKKGSSKEELNLAKLGLENDPGIYVHNKFGREVLQINYHLRRETLETKVVPELRRLDYTEDSIEKVMIAYKIVERLYHADAAAQPIYEENVDTRIKSVADITPFSPMPYGVVINEGSVRGEYLFNSRINSVFNIINNGNKAHSDSQARGQGAIGRGTEARYHALTDFVTSHGAVGDAVKLAEQVIAGGLQTKAEKAEAVDAILNTYFAVNTNNEKRKEAIIRVLNRVQKDELEHPDNKVTTDIKNALLYVILMNGFDHNTEADPRSANFYALLYQLVDANGRMELPNIVLDETLTLAFPADGLERNEMLKGLNRAKLYAYIRGESSANPVYIDYKHGPLQSPKYGQKHHGKRLSVSGYKTDGTTKIKITADDKEWVTLEQFLKDDLLPREDTCLSAEMIENYVRLFNQALDTRIRNVSMQDTKGNEKKAVQSKLMAQLAAKYSRGEELDAEDIHDQKNCLTARYAIDEQAAVHLLDLMNHKGINEKTDNHAEINKNALTYAAAYLGGNKIGNVEAIADVSDAEFLQAMVYQKSIEINENSANLAFSMSGLETRKGLNYVDPEFEAEFLAELENLFKADVTEQELADVIEWILKGNMSEEDLEKKSEFEQREILRFDAKQMDLLKSKLETLSEGYFNNHPELKDWLAARIANPKNYPNKEAALFEAMTVRDMGSLAVAKDIIAKFAGSKGGTREIWRQVIDKYLRELYCIEQRLKNKNNDVYTLHTSVHNLIRQKTTVSIDLSQETQEILKKYKKYGITYQDGKLTYMTNSVGFSKFRAENLPYEEQLALKELYLKQLNVNYDVTEDAEALLELKNTIRLRDAALSIYETHRFDYHRILGEMKKIKTPGLTSYQRYQQVIARDHAAVLEDLKGAFKKINTEYGGKIFPDNPQTVSTAEQIEDLAERLVELLDKAEYLQQSTTMGLYQQGNAIVLEAVKAHDQTVFKAGSDISDLAKKARARVTAVREKSIPSNGIKIDDLEEKAKAEREVFDMFKGFLAGFGKNKKVNFPGAFWQVPMELAAKRLGVCTALAMELKDKYKSNKHLGFYSAEFGKYFGVEGGGEGQMYFNDGKGRNAYVSIASLNEKIGKAQDVALPLLIQLTGMFFQPGHQISVGLSTAAVDIAQVLEFSDLEISFQLPLGLIFWILIYE</sequence>
<evidence type="ECO:0000313" key="4">
    <source>
        <dbReference type="Proteomes" id="UP000282196"/>
    </source>
</evidence>
<evidence type="ECO:0000256" key="1">
    <source>
        <dbReference type="SAM" id="Coils"/>
    </source>
</evidence>
<evidence type="ECO:0000256" key="2">
    <source>
        <dbReference type="SAM" id="MobiDB-lite"/>
    </source>
</evidence>
<evidence type="ECO:0000313" key="3">
    <source>
        <dbReference type="EMBL" id="GBR77580.1"/>
    </source>
</evidence>
<organism evidence="3 4">
    <name type="scientific">Candidatus Termititenax dinenymphae</name>
    <dbReference type="NCBI Taxonomy" id="2218523"/>
    <lineage>
        <taxon>Bacteria</taxon>
        <taxon>Bacillati</taxon>
        <taxon>Candidatus Margulisiibacteriota</taxon>
        <taxon>Candidatus Termititenacia</taxon>
        <taxon>Candidatus Termititenacales</taxon>
        <taxon>Candidatus Termititenacaceae</taxon>
        <taxon>Candidatus Termititenax</taxon>
    </lineage>
</organism>
<feature type="compositionally biased region" description="Basic and acidic residues" evidence="2">
    <location>
        <begin position="451"/>
        <end position="502"/>
    </location>
</feature>
<proteinExistence type="predicted"/>
<feature type="region of interest" description="Disordered" evidence="2">
    <location>
        <begin position="447"/>
        <end position="511"/>
    </location>
</feature>
<feature type="region of interest" description="Disordered" evidence="2">
    <location>
        <begin position="14"/>
        <end position="33"/>
    </location>
</feature>
<reference evidence="3 4" key="1">
    <citation type="journal article" date="2019" name="ISME J.">
        <title>Genome analyses of uncultured TG2/ZB3 bacteria in 'Margulisbacteria' specifically attached to ectosymbiotic spirochetes of protists in the termite gut.</title>
        <authorList>
            <person name="Utami Y.D."/>
            <person name="Kuwahara H."/>
            <person name="Igai K."/>
            <person name="Murakami T."/>
            <person name="Sugaya K."/>
            <person name="Morikawa T."/>
            <person name="Nagura Y."/>
            <person name="Yuki M."/>
            <person name="Deevong P."/>
            <person name="Inoue T."/>
            <person name="Kihara K."/>
            <person name="Lo N."/>
            <person name="Yamada A."/>
            <person name="Ohkuma M."/>
            <person name="Hongoh Y."/>
        </authorList>
    </citation>
    <scope>NUCLEOTIDE SEQUENCE [LARGE SCALE GENOMIC DNA]</scope>
    <source>
        <strain evidence="3">RsDinE6-01</strain>
    </source>
</reference>
<keyword evidence="4" id="KW-1185">Reference proteome</keyword>
<feature type="compositionally biased region" description="Polar residues" evidence="2">
    <location>
        <begin position="19"/>
        <end position="33"/>
    </location>
</feature>
<keyword evidence="1" id="KW-0175">Coiled coil</keyword>
<protein>
    <submittedName>
        <fullName evidence="3">Uncharacterized protein</fullName>
    </submittedName>
</protein>
<feature type="coiled-coil region" evidence="1">
    <location>
        <begin position="863"/>
        <end position="890"/>
    </location>
</feature>
<gene>
    <name evidence="3" type="ORF">RDn1_239</name>
</gene>
<dbReference type="EMBL" id="BGZP01000005">
    <property type="protein sequence ID" value="GBR77580.1"/>
    <property type="molecule type" value="Genomic_DNA"/>
</dbReference>